<evidence type="ECO:0000256" key="2">
    <source>
        <dbReference type="ARBA" id="ARBA00022723"/>
    </source>
</evidence>
<evidence type="ECO:0000313" key="10">
    <source>
        <dbReference type="EMBL" id="EAA43610.3"/>
    </source>
</evidence>
<dbReference type="PANTHER" id="PTHR23215:SF0">
    <property type="entry name" value="BUB3-INTERACTING AND GLEBS MOTIF-CONTAINING PROTEIN ZNF207"/>
    <property type="match status" value="1"/>
</dbReference>
<reference evidence="10" key="3">
    <citation type="journal article" date="2004" name="Trends Parasitol.">
        <title>The Anopheles gambiae genome: an update.</title>
        <authorList>
            <person name="Mongin E."/>
            <person name="Louis C."/>
            <person name="Holt R.A."/>
            <person name="Birney E."/>
            <person name="Collins F.H."/>
        </authorList>
    </citation>
    <scope>NUCLEOTIDE SEQUENCE</scope>
    <source>
        <strain evidence="10">PEST</strain>
    </source>
</reference>
<dbReference type="eggNOG" id="KOG2893">
    <property type="taxonomic scope" value="Eukaryota"/>
</dbReference>
<evidence type="ECO:0000256" key="4">
    <source>
        <dbReference type="ARBA" id="ARBA00022833"/>
    </source>
</evidence>
<evidence type="ECO:0000256" key="5">
    <source>
        <dbReference type="ARBA" id="ARBA00023242"/>
    </source>
</evidence>
<feature type="transmembrane region" description="Helical" evidence="8">
    <location>
        <begin position="287"/>
        <end position="305"/>
    </location>
</feature>
<evidence type="ECO:0000256" key="8">
    <source>
        <dbReference type="SAM" id="Phobius"/>
    </source>
</evidence>
<dbReference type="CDD" id="cd20908">
    <property type="entry name" value="SUF4-like"/>
    <property type="match status" value="1"/>
</dbReference>
<evidence type="ECO:0000259" key="9">
    <source>
        <dbReference type="PROSITE" id="PS50808"/>
    </source>
</evidence>
<reference evidence="10" key="4">
    <citation type="journal article" date="2007" name="Genome Biol.">
        <title>Update of the Anopheles gambiae PEST genome assembly.</title>
        <authorList>
            <person name="Sharakhova M.V."/>
            <person name="Hammond M.P."/>
            <person name="Lobo N.F."/>
            <person name="Krzywinski J."/>
            <person name="Unger M.F."/>
            <person name="Hillenmeyer M.E."/>
            <person name="Bruggner R.V."/>
            <person name="Birney E."/>
            <person name="Collins F.H."/>
        </authorList>
    </citation>
    <scope>NUCLEOTIDE SEQUENCE</scope>
    <source>
        <strain evidence="10">PEST</strain>
    </source>
</reference>
<dbReference type="SMART" id="SM00355">
    <property type="entry name" value="ZnF_C2H2"/>
    <property type="match status" value="2"/>
</dbReference>
<dbReference type="GO" id="GO:0008270">
    <property type="term" value="F:zinc ion binding"/>
    <property type="evidence" value="ECO:0007669"/>
    <property type="project" value="UniProtKB-KW"/>
</dbReference>
<keyword evidence="4" id="KW-0862">Zinc</keyword>
<dbReference type="PROSITE" id="PS00028">
    <property type="entry name" value="ZINC_FINGER_C2H2_1"/>
    <property type="match status" value="2"/>
</dbReference>
<comment type="caution">
    <text evidence="10">The sequence shown here is derived from an EMBL/GenBank/DDBJ whole genome shotgun (WGS) entry which is preliminary data.</text>
</comment>
<organism evidence="10">
    <name type="scientific">Anopheles gambiae</name>
    <name type="common">African malaria mosquito</name>
    <dbReference type="NCBI Taxonomy" id="7165"/>
    <lineage>
        <taxon>Eukaryota</taxon>
        <taxon>Metazoa</taxon>
        <taxon>Ecdysozoa</taxon>
        <taxon>Arthropoda</taxon>
        <taxon>Hexapoda</taxon>
        <taxon>Insecta</taxon>
        <taxon>Pterygota</taxon>
        <taxon>Neoptera</taxon>
        <taxon>Endopterygota</taxon>
        <taxon>Diptera</taxon>
        <taxon>Nematocera</taxon>
        <taxon>Culicoidea</taxon>
        <taxon>Culicidae</taxon>
        <taxon>Anophelinae</taxon>
        <taxon>Anopheles</taxon>
    </lineage>
</organism>
<dbReference type="InParanoid" id="Q7PJV5"/>
<dbReference type="PROSITE" id="PS50808">
    <property type="entry name" value="ZF_BED"/>
    <property type="match status" value="1"/>
</dbReference>
<keyword evidence="8" id="KW-0472">Membrane</keyword>
<dbReference type="AlphaFoldDB" id="Q7PJV5"/>
<dbReference type="InterPro" id="IPR003656">
    <property type="entry name" value="Znf_BED"/>
</dbReference>
<dbReference type="PhylomeDB" id="Q7PJV5"/>
<dbReference type="HOGENOM" id="CLU_037132_2_1_1"/>
<dbReference type="PANTHER" id="PTHR23215">
    <property type="entry name" value="ZINC FINGER PROTEIN 207"/>
    <property type="match status" value="1"/>
</dbReference>
<comment type="subcellular location">
    <subcellularLocation>
        <location evidence="1">Nucleus</location>
    </subcellularLocation>
</comment>
<feature type="compositionally biased region" description="Basic and acidic residues" evidence="7">
    <location>
        <begin position="88"/>
        <end position="103"/>
    </location>
</feature>
<protein>
    <submittedName>
        <fullName evidence="10">AGAP010143-PA</fullName>
    </submittedName>
</protein>
<dbReference type="STRING" id="7165.Q7PJV5"/>
<dbReference type="VEuPathDB" id="VectorBase:AGAP010143"/>
<gene>
    <name evidence="10" type="ORF">AgaP_AGAP010143</name>
</gene>
<dbReference type="VEuPathDB" id="VectorBase:AGAMI1_009214"/>
<keyword evidence="3 6" id="KW-0863">Zinc-finger</keyword>
<keyword evidence="8" id="KW-0812">Transmembrane</keyword>
<feature type="domain" description="BED-type" evidence="9">
    <location>
        <begin position="6"/>
        <end position="65"/>
    </location>
</feature>
<feature type="region of interest" description="Disordered" evidence="7">
    <location>
        <begin position="86"/>
        <end position="117"/>
    </location>
</feature>
<proteinExistence type="predicted"/>
<evidence type="ECO:0000256" key="6">
    <source>
        <dbReference type="PROSITE-ProRule" id="PRU00027"/>
    </source>
</evidence>
<accession>Q7PJV5</accession>
<evidence type="ECO:0000256" key="3">
    <source>
        <dbReference type="ARBA" id="ARBA00022771"/>
    </source>
</evidence>
<feature type="region of interest" description="Disordered" evidence="7">
    <location>
        <begin position="221"/>
        <end position="249"/>
    </location>
</feature>
<dbReference type="GO" id="GO:0005634">
    <property type="term" value="C:nucleus"/>
    <property type="evidence" value="ECO:0007669"/>
    <property type="project" value="UniProtKB-SubCell"/>
</dbReference>
<name>Q7PJV5_ANOGA</name>
<dbReference type="FunCoup" id="Q7PJV5">
    <property type="interactions" value="582"/>
</dbReference>
<reference evidence="10" key="1">
    <citation type="journal article" date="2002" name="Science">
        <title>The genome sequence of the malaria mosquito Anopheles gambiae.</title>
        <authorList>
            <person name="Holt R.A."/>
            <person name="Subramanian G.M."/>
            <person name="Halpern A."/>
            <person name="Sutton G.G."/>
            <person name="Charlab R."/>
            <person name="Nusskern D.R."/>
            <person name="Wincker P."/>
            <person name="Clark A.G."/>
            <person name="Ribeiro J.M."/>
            <person name="Wides R."/>
            <person name="Salzberg S.L."/>
            <person name="Loftus B."/>
            <person name="Yandell M."/>
            <person name="Majoros W.H."/>
            <person name="Rusch D.B."/>
            <person name="Lai Z."/>
            <person name="Kraft C.L."/>
            <person name="Abril J.F."/>
            <person name="Anthouard V."/>
            <person name="Arensburger P."/>
            <person name="Atkinson P.W."/>
            <person name="Baden H."/>
            <person name="de Berardinis V."/>
            <person name="Baldwin D."/>
            <person name="Benes V."/>
            <person name="Biedler J."/>
            <person name="Blass C."/>
            <person name="Bolanos R."/>
            <person name="Boscus D."/>
            <person name="Barnstead M."/>
            <person name="Cai S."/>
            <person name="Center A."/>
            <person name="Chaturverdi K."/>
            <person name="Christophides G.K."/>
            <person name="Chrystal M.A."/>
            <person name="Clamp M."/>
            <person name="Cravchik A."/>
            <person name="Curwen V."/>
            <person name="Dana A."/>
            <person name="Delcher A."/>
            <person name="Dew I."/>
            <person name="Evans C.A."/>
            <person name="Flanigan M."/>
            <person name="Grundschober-Freimoser A."/>
            <person name="Friedli L."/>
            <person name="Gu Z."/>
            <person name="Guan P."/>
            <person name="Guigo R."/>
            <person name="Hillenmeyer M.E."/>
            <person name="Hladun S.L."/>
            <person name="Hogan J.R."/>
            <person name="Hong Y.S."/>
            <person name="Hoover J."/>
            <person name="Jaillon O."/>
            <person name="Ke Z."/>
            <person name="Kodira C."/>
            <person name="Kokoza E."/>
            <person name="Koutsos A."/>
            <person name="Letunic I."/>
            <person name="Levitsky A."/>
            <person name="Liang Y."/>
            <person name="Lin J.J."/>
            <person name="Lobo N.F."/>
            <person name="Lopez J.R."/>
            <person name="Malek J.A."/>
            <person name="McIntosh T.C."/>
            <person name="Meister S."/>
            <person name="Miller J."/>
            <person name="Mobarry C."/>
            <person name="Mongin E."/>
            <person name="Murphy S.D."/>
            <person name="O'Brochta D.A."/>
            <person name="Pfannkoch C."/>
            <person name="Qi R."/>
            <person name="Regier M.A."/>
            <person name="Remington K."/>
            <person name="Shao H."/>
            <person name="Sharakhova M.V."/>
            <person name="Sitter C.D."/>
            <person name="Shetty J."/>
            <person name="Smith T.J."/>
            <person name="Strong R."/>
            <person name="Sun J."/>
            <person name="Thomasova D."/>
            <person name="Ton L.Q."/>
            <person name="Topalis P."/>
            <person name="Tu Z."/>
            <person name="Unger M.F."/>
            <person name="Walenz B."/>
            <person name="Wang A."/>
            <person name="Wang J."/>
            <person name="Wang M."/>
            <person name="Wang X."/>
            <person name="Woodford K.J."/>
            <person name="Wortman J.R."/>
            <person name="Wu M."/>
            <person name="Yao A."/>
            <person name="Zdobnov E.M."/>
            <person name="Zhang H."/>
            <person name="Zhao Q."/>
            <person name="Zhao S."/>
            <person name="Zhu S.C."/>
            <person name="Zhimulev I."/>
            <person name="Coluzzi M."/>
            <person name="della Torre A."/>
            <person name="Roth C.W."/>
            <person name="Louis C."/>
            <person name="Kalush F."/>
            <person name="Mural R.J."/>
            <person name="Myers E.W."/>
            <person name="Adams M.D."/>
            <person name="Smith H.O."/>
            <person name="Broder S."/>
            <person name="Gardner M.J."/>
            <person name="Fraser C.M."/>
            <person name="Birney E."/>
            <person name="Bork P."/>
            <person name="Brey P.T."/>
            <person name="Venter J.C."/>
            <person name="Weissenbach J."/>
            <person name="Kafatos F.C."/>
            <person name="Collins F.H."/>
            <person name="Hoffman S.L."/>
        </authorList>
    </citation>
    <scope>NUCLEOTIDE SEQUENCE [LARGE SCALE GENOMIC DNA]</scope>
    <source>
        <strain evidence="10">PEST</strain>
    </source>
</reference>
<keyword evidence="8" id="KW-1133">Transmembrane helix</keyword>
<reference evidence="10" key="5">
    <citation type="submission" date="2011-05" db="EMBL/GenBank/DDBJ databases">
        <authorList>
            <consortium name="VectorBase"/>
        </authorList>
    </citation>
    <scope>NUCLEOTIDE SEQUENCE</scope>
    <source>
        <strain evidence="10">PEST</strain>
    </source>
</reference>
<sequence length="444" mass="47761">MGRKKKKASKPWCWYCNREFDDEKILVQHQKAKHFKCHICHKKLYTGPGLSIHCMQVHKESIDKVPNSLPNRSNIVIEIYGMEGIPPEDIREHEKQKNGNRSESEEEEPAHKKMKQAEASVSQGMMQMQNMMPPHLQAAYSINPMMSAMGGINPYMVPPGMPMMPAMMAGAQRPLFPAAAAASAATVTSASKPTFPAYSSATISAPPTTNSAISAAASGNSNNGLGGGDATKGASSSIMPNSGTATSKIEADPKHNLNKVKLTQLFLIQNAQQTPFTVLPSSGTNPFLLALLYYYFFIFMTISKISSQNFINVLIEVRFGNCDFNFLCAFQQAAVIAHAHAAAANHHKQIEELNRAAMIHRFQAANAAAANAAAAAASRPGMPIGMVPVSLGGPVPLMSPMMRQGLAIGPPGGGNLALLGGNMLRPGPPQMGLGPGRYNQYYRK</sequence>
<dbReference type="EMBL" id="AAAB01008980">
    <property type="protein sequence ID" value="EAA43610.3"/>
    <property type="molecule type" value="Genomic_DNA"/>
</dbReference>
<dbReference type="InterPro" id="IPR013087">
    <property type="entry name" value="Znf_C2H2_type"/>
</dbReference>
<dbReference type="GO" id="GO:0003677">
    <property type="term" value="F:DNA binding"/>
    <property type="evidence" value="ECO:0007669"/>
    <property type="project" value="InterPro"/>
</dbReference>
<keyword evidence="2" id="KW-0479">Metal-binding</keyword>
<evidence type="ECO:0000256" key="1">
    <source>
        <dbReference type="ARBA" id="ARBA00004123"/>
    </source>
</evidence>
<evidence type="ECO:0000256" key="7">
    <source>
        <dbReference type="SAM" id="MobiDB-lite"/>
    </source>
</evidence>
<reference evidence="10" key="2">
    <citation type="submission" date="2002-03" db="EMBL/GenBank/DDBJ databases">
        <authorList>
            <consortium name="The Anopheles Genome Sequencing Consortium"/>
        </authorList>
    </citation>
    <scope>NUCLEOTIDE SEQUENCE</scope>
    <source>
        <strain evidence="10">PEST</strain>
    </source>
</reference>
<keyword evidence="5" id="KW-0539">Nucleus</keyword>
<feature type="compositionally biased region" description="Polar residues" evidence="7">
    <location>
        <begin position="233"/>
        <end position="247"/>
    </location>
</feature>